<feature type="transmembrane region" description="Helical" evidence="1">
    <location>
        <begin position="268"/>
        <end position="289"/>
    </location>
</feature>
<dbReference type="PATRIC" id="fig|1348973.3.peg.2482"/>
<dbReference type="InterPro" id="IPR011624">
    <property type="entry name" value="Metal-dep_PHydrolase_7TM_extra"/>
</dbReference>
<proteinExistence type="predicted"/>
<keyword evidence="1" id="KW-0812">Transmembrane</keyword>
<feature type="domain" description="HD/PDEase" evidence="2">
    <location>
        <begin position="479"/>
        <end position="634"/>
    </location>
</feature>
<feature type="transmembrane region" description="Helical" evidence="1">
    <location>
        <begin position="427"/>
        <end position="450"/>
    </location>
</feature>
<feature type="transmembrane region" description="Helical" evidence="1">
    <location>
        <begin position="397"/>
        <end position="415"/>
    </location>
</feature>
<dbReference type="Pfam" id="PF01966">
    <property type="entry name" value="HD"/>
    <property type="match status" value="1"/>
</dbReference>
<evidence type="ECO:0000313" key="4">
    <source>
        <dbReference type="Proteomes" id="UP000027936"/>
    </source>
</evidence>
<dbReference type="Pfam" id="PF07698">
    <property type="entry name" value="7TM-7TMR_HD"/>
    <property type="match status" value="1"/>
</dbReference>
<keyword evidence="1" id="KW-0472">Membrane</keyword>
<dbReference type="RefSeq" id="WP_035195898.1">
    <property type="nucleotide sequence ID" value="NZ_JJRY01000009.1"/>
</dbReference>
<name>A0A072NY38_SCHAZ</name>
<comment type="caution">
    <text evidence="3">The sequence shown here is derived from an EMBL/GenBank/DDBJ whole genome shotgun (WGS) entry which is preliminary data.</text>
</comment>
<feature type="transmembrane region" description="Helical" evidence="1">
    <location>
        <begin position="343"/>
        <end position="360"/>
    </location>
</feature>
<protein>
    <submittedName>
        <fullName evidence="3">Putative domain HDIG-containing protein</fullName>
    </submittedName>
</protein>
<dbReference type="Pfam" id="PF07697">
    <property type="entry name" value="7TMR-HDED"/>
    <property type="match status" value="1"/>
</dbReference>
<dbReference type="Proteomes" id="UP000027936">
    <property type="component" value="Unassembled WGS sequence"/>
</dbReference>
<evidence type="ECO:0000259" key="2">
    <source>
        <dbReference type="SMART" id="SM00471"/>
    </source>
</evidence>
<sequence length="701" mass="78896">MKNLKLWFEKMQKNRFFSAFLFTILAIVLYGAMYSNIQPEKLDLRLFSVAKKDIISPITVEDIEATEEKKQEAALKVEDQYILKTDYAENRVEIISSIFDAVTIVKKEELESEILESKLTTLNELIPSELKGQLSNTNLETLLAASPSQLDSAKNTAITLIKQIMTQPIKVGEEDLQKEIVSEEIKKVNLPENLKTVMIIIAQYAIIPNYVYDVKGTEGKRQEAMDAVSPVKIRAGQVLVKEGQVIDREMYKQLELVGLLDEKVNPNLFIGLAIFTLTLTSIIAVYLHGINPKQRIIYILIFLLTILLMKVISLFQLVSEIGYIFPVAMAPMLIKVLLNEKLAAISSIIFAICSSLIFNVEMLGKFNFSIGIYFLISGIAGIIFINERHYRTKILKAGLYVSVVNIVVIAALFMIRNGHYTGIEIGTYFLLAFLSGFISAVLTLGLLPVFEAWFGILSTVQLIELSSPNHPLLRKILLETPGTYHHSVMVANLSEAACEAIGANGLLARVGAYYHDIGKTKRPHFYIENQMNMENPHNNISPQLSTTIITAHPYDGADLLREHNIPKEIIDICEQHHGTTLLKYFYFKAKEQSENVIESDFRYPGPKAQTKESVIVGIADSVEAAVRSMPNPTMQKVENLVRKILSDRIQDGQFDECDITLKELDIATKSMCETLKGIFHSRIEYPENPDKKQAKKVEVLE</sequence>
<dbReference type="InterPro" id="IPR006675">
    <property type="entry name" value="HDIG_dom"/>
</dbReference>
<dbReference type="EMBL" id="JJRY01000009">
    <property type="protein sequence ID" value="KEF38145.1"/>
    <property type="molecule type" value="Genomic_DNA"/>
</dbReference>
<dbReference type="PANTHER" id="PTHR36442">
    <property type="entry name" value="CYCLIC-DI-AMP PHOSPHODIESTERASE PGPH"/>
    <property type="match status" value="1"/>
</dbReference>
<dbReference type="InterPro" id="IPR003607">
    <property type="entry name" value="HD/PDEase_dom"/>
</dbReference>
<evidence type="ECO:0000256" key="1">
    <source>
        <dbReference type="SAM" id="Phobius"/>
    </source>
</evidence>
<evidence type="ECO:0000313" key="3">
    <source>
        <dbReference type="EMBL" id="KEF38145.1"/>
    </source>
</evidence>
<dbReference type="Gene3D" id="1.10.3210.10">
    <property type="entry name" value="Hypothetical protein af1432"/>
    <property type="match status" value="1"/>
</dbReference>
<dbReference type="InterPro" id="IPR011621">
    <property type="entry name" value="Metal-dep_PHydrolase_7TM_intra"/>
</dbReference>
<dbReference type="NCBIfam" id="TIGR00277">
    <property type="entry name" value="HDIG"/>
    <property type="match status" value="1"/>
</dbReference>
<dbReference type="PANTHER" id="PTHR36442:SF1">
    <property type="entry name" value="CYCLIC-DI-AMP PHOSPHODIESTERASE PGPH"/>
    <property type="match status" value="1"/>
</dbReference>
<feature type="transmembrane region" description="Helical" evidence="1">
    <location>
        <begin position="296"/>
        <end position="315"/>
    </location>
</feature>
<reference evidence="3 4" key="1">
    <citation type="submission" date="2014-04" db="EMBL/GenBank/DDBJ databases">
        <title>Draft genome sequence of Bacillus azotoformans MEV2011, a (co-) denitrifying strain unable to grow in the presence of oxygen.</title>
        <authorList>
            <person name="Nielsen M."/>
            <person name="Schreiber L."/>
            <person name="Finster K."/>
            <person name="Schramm A."/>
        </authorList>
    </citation>
    <scope>NUCLEOTIDE SEQUENCE [LARGE SCALE GENOMIC DNA]</scope>
    <source>
        <strain evidence="3 4">MEV2011</strain>
    </source>
</reference>
<dbReference type="SUPFAM" id="SSF109604">
    <property type="entry name" value="HD-domain/PDEase-like"/>
    <property type="match status" value="1"/>
</dbReference>
<keyword evidence="1" id="KW-1133">Transmembrane helix</keyword>
<dbReference type="CDD" id="cd00077">
    <property type="entry name" value="HDc"/>
    <property type="match status" value="1"/>
</dbReference>
<dbReference type="SMART" id="SM00471">
    <property type="entry name" value="HDc"/>
    <property type="match status" value="1"/>
</dbReference>
<organism evidence="3 4">
    <name type="scientific">Schinkia azotoformans MEV2011</name>
    <dbReference type="NCBI Taxonomy" id="1348973"/>
    <lineage>
        <taxon>Bacteria</taxon>
        <taxon>Bacillati</taxon>
        <taxon>Bacillota</taxon>
        <taxon>Bacilli</taxon>
        <taxon>Bacillales</taxon>
        <taxon>Bacillaceae</taxon>
        <taxon>Calidifontibacillus/Schinkia group</taxon>
        <taxon>Schinkia</taxon>
    </lineage>
</organism>
<dbReference type="AlphaFoldDB" id="A0A072NY38"/>
<dbReference type="OrthoDB" id="9806952at2"/>
<dbReference type="InterPro" id="IPR006674">
    <property type="entry name" value="HD_domain"/>
</dbReference>
<gene>
    <name evidence="3" type="ORF">M670_02564</name>
</gene>
<dbReference type="InterPro" id="IPR052722">
    <property type="entry name" value="PgpH_phosphodiesterase"/>
</dbReference>
<accession>A0A072NY38</accession>
<feature type="transmembrane region" description="Helical" evidence="1">
    <location>
        <begin position="366"/>
        <end position="385"/>
    </location>
</feature>